<dbReference type="InterPro" id="IPR049899">
    <property type="entry name" value="Znf_C2HC_C3H"/>
</dbReference>
<feature type="compositionally biased region" description="Gly residues" evidence="6">
    <location>
        <begin position="551"/>
        <end position="561"/>
    </location>
</feature>
<keyword evidence="9" id="KW-1185">Reference proteome</keyword>
<dbReference type="EMBL" id="MU069620">
    <property type="protein sequence ID" value="KAF5837325.1"/>
    <property type="molecule type" value="Genomic_DNA"/>
</dbReference>
<evidence type="ECO:0000256" key="5">
    <source>
        <dbReference type="PROSITE-ProRule" id="PRU01371"/>
    </source>
</evidence>
<accession>A0ABQ7GRT7</accession>
<proteinExistence type="predicted"/>
<comment type="caution">
    <text evidence="8">The sequence shown here is derived from an EMBL/GenBank/DDBJ whole genome shotgun (WGS) entry which is preliminary data.</text>
</comment>
<feature type="compositionally biased region" description="Polar residues" evidence="6">
    <location>
        <begin position="629"/>
        <end position="642"/>
    </location>
</feature>
<organism evidence="8 9">
    <name type="scientific">Dunaliella salina</name>
    <name type="common">Green alga</name>
    <name type="synonym">Protococcus salinus</name>
    <dbReference type="NCBI Taxonomy" id="3046"/>
    <lineage>
        <taxon>Eukaryota</taxon>
        <taxon>Viridiplantae</taxon>
        <taxon>Chlorophyta</taxon>
        <taxon>core chlorophytes</taxon>
        <taxon>Chlorophyceae</taxon>
        <taxon>CS clade</taxon>
        <taxon>Chlamydomonadales</taxon>
        <taxon>Dunaliellaceae</taxon>
        <taxon>Dunaliella</taxon>
    </lineage>
</organism>
<gene>
    <name evidence="8" type="ORF">DUNSADRAFT_4533</name>
</gene>
<feature type="compositionally biased region" description="Low complexity" evidence="6">
    <location>
        <begin position="396"/>
        <end position="509"/>
    </location>
</feature>
<evidence type="ECO:0000256" key="6">
    <source>
        <dbReference type="SAM" id="MobiDB-lite"/>
    </source>
</evidence>
<dbReference type="PANTHER" id="PTHR13555">
    <property type="entry name" value="C2H2 ZINC FINGER CGI-62-RELATED"/>
    <property type="match status" value="1"/>
</dbReference>
<keyword evidence="2" id="KW-0677">Repeat</keyword>
<evidence type="ECO:0000259" key="7">
    <source>
        <dbReference type="PROSITE" id="PS52027"/>
    </source>
</evidence>
<reference evidence="8" key="1">
    <citation type="submission" date="2017-08" db="EMBL/GenBank/DDBJ databases">
        <authorList>
            <person name="Polle J.E."/>
            <person name="Barry K."/>
            <person name="Cushman J."/>
            <person name="Schmutz J."/>
            <person name="Tran D."/>
            <person name="Hathwaick L.T."/>
            <person name="Yim W.C."/>
            <person name="Jenkins J."/>
            <person name="Mckie-Krisberg Z.M."/>
            <person name="Prochnik S."/>
            <person name="Lindquist E."/>
            <person name="Dockter R.B."/>
            <person name="Adam C."/>
            <person name="Molina H."/>
            <person name="Bunkerborg J."/>
            <person name="Jin E."/>
            <person name="Buchheim M."/>
            <person name="Magnuson J."/>
        </authorList>
    </citation>
    <scope>NUCLEOTIDE SEQUENCE</scope>
    <source>
        <strain evidence="8">CCAP 19/18</strain>
    </source>
</reference>
<dbReference type="Proteomes" id="UP000815325">
    <property type="component" value="Unassembled WGS sequence"/>
</dbReference>
<feature type="domain" description="C2HC/C3H-type" evidence="7">
    <location>
        <begin position="697"/>
        <end position="726"/>
    </location>
</feature>
<evidence type="ECO:0000256" key="2">
    <source>
        <dbReference type="ARBA" id="ARBA00022737"/>
    </source>
</evidence>
<feature type="domain" description="C2HC/C3H-type" evidence="7">
    <location>
        <begin position="572"/>
        <end position="601"/>
    </location>
</feature>
<feature type="region of interest" description="Disordered" evidence="6">
    <location>
        <begin position="622"/>
        <end position="648"/>
    </location>
</feature>
<feature type="compositionally biased region" description="Low complexity" evidence="6">
    <location>
        <begin position="226"/>
        <end position="237"/>
    </location>
</feature>
<keyword evidence="1" id="KW-0479">Metal-binding</keyword>
<dbReference type="PANTHER" id="PTHR13555:SF36">
    <property type="entry name" value="ZINC FINGER C2HC DOMAIN-CONTAINING PROTEIN 1B"/>
    <property type="match status" value="1"/>
</dbReference>
<evidence type="ECO:0000313" key="8">
    <source>
        <dbReference type="EMBL" id="KAF5837325.1"/>
    </source>
</evidence>
<sequence>MMSEYGPIPSGSPQAGRRAAPMASRLPAPPAMGGMPVSYAGQPPPGQYFPPGAYPGASPASPMSQARFGRRASPGSDQGPGSGPLFPGQQMPMGYNAQGRQGSLAGAPPQDPAVAKAWALQQQQLMQQRGMSRIPNGAPPPAYTPSAHSTMPPRPAPIHSQQPAPIARQPMFNGTQAPSAGQRPPMGGVPGHPSGAGPPPMQRPMGGAPGQPAVPMYRGPPGVPGQPGAAAAPGMPAYRPPNGKPAGPQQGGLMPDGPQQMRPPGSFVGPLGAASAPGQMPQRQPAAAVGAAPAGPPGSRPVPVPMGVLSGMPNGPAGPRPMGQQAGPAAPMARQPLNGGQQQPGAAPSMGSFGQQGGPVRPPHPSGPLAPSQHQGTPQPSQPGAAAATVPLGKLQQQPQQQASQPRPISAASANRAAALAALSQRKAAAAQVAQQQKLQQQQQQQQASQQQEQIRQQQLQQQQRQQEQARQQQQQQQQQLAQQKQRARQQLLQQQQQRRMQAQASQSRPPFSTSDEAPEDEDGSWEAPPQHQPVPQRSAASIDVSERPVGGSGSFAGGGMMMEEDPGPMGPMVQCPTCSRSFNQQSYQKHAKACAKVFASKRKVFNVAAARVAGTEAAKYFDPKKGQPKNSSTAPSGTRRPNSALAAGKAAKAAKWKMQSEQLRAAMRCARGEAQGKGGADAGPSAPYQPPVDLDDRVPCPHCGRKFAELAAERHIPHCANTRAKPSFLNKQSGRGAYQVGKKR</sequence>
<evidence type="ECO:0000256" key="4">
    <source>
        <dbReference type="ARBA" id="ARBA00022833"/>
    </source>
</evidence>
<feature type="compositionally biased region" description="Low complexity" evidence="6">
    <location>
        <begin position="49"/>
        <end position="62"/>
    </location>
</feature>
<evidence type="ECO:0000256" key="3">
    <source>
        <dbReference type="ARBA" id="ARBA00022771"/>
    </source>
</evidence>
<keyword evidence="3 5" id="KW-0863">Zinc-finger</keyword>
<keyword evidence="4" id="KW-0862">Zinc</keyword>
<dbReference type="InterPro" id="IPR026319">
    <property type="entry name" value="ZC2HC1A/B-like"/>
</dbReference>
<dbReference type="PROSITE" id="PS52027">
    <property type="entry name" value="ZF_C2HC_C3H"/>
    <property type="match status" value="2"/>
</dbReference>
<feature type="region of interest" description="Disordered" evidence="6">
    <location>
        <begin position="670"/>
        <end position="694"/>
    </location>
</feature>
<protein>
    <recommendedName>
        <fullName evidence="7">C2HC/C3H-type domain-containing protein</fullName>
    </recommendedName>
</protein>
<evidence type="ECO:0000256" key="1">
    <source>
        <dbReference type="ARBA" id="ARBA00022723"/>
    </source>
</evidence>
<feature type="compositionally biased region" description="Pro residues" evidence="6">
    <location>
        <begin position="294"/>
        <end position="304"/>
    </location>
</feature>
<feature type="region of interest" description="Disordered" evidence="6">
    <location>
        <begin position="1"/>
        <end position="573"/>
    </location>
</feature>
<name>A0ABQ7GRT7_DUNSA</name>
<evidence type="ECO:0000313" key="9">
    <source>
        <dbReference type="Proteomes" id="UP000815325"/>
    </source>
</evidence>
<dbReference type="Pfam" id="PF13913">
    <property type="entry name" value="zf-C2HC_2"/>
    <property type="match status" value="2"/>
</dbReference>